<protein>
    <submittedName>
        <fullName evidence="1">Uncharacterized protein</fullName>
    </submittedName>
</protein>
<evidence type="ECO:0000313" key="1">
    <source>
        <dbReference type="EMBL" id="WCO67878.1"/>
    </source>
</evidence>
<evidence type="ECO:0000313" key="2">
    <source>
        <dbReference type="Proteomes" id="UP001216390"/>
    </source>
</evidence>
<gene>
    <name evidence="1" type="ORF">PO878_03960</name>
</gene>
<proteinExistence type="predicted"/>
<dbReference type="AlphaFoldDB" id="A0AAE9YB49"/>
<dbReference type="EMBL" id="CP116942">
    <property type="protein sequence ID" value="WCO67878.1"/>
    <property type="molecule type" value="Genomic_DNA"/>
</dbReference>
<sequence>MAYPTASDIRAKVPVLDKVPLDEDVLVDLIEELVAEFQGIAEEYRGVAYVPRTATDVFPRASTDALLLTWPQVTAVTGVTVDGTSLTVDELADVTTETWGRLYRPVGWHGDITVTYTHGLAETPPAVTRACREFVRAKVLEQTGNGPRNVTSYQDDSGWSYRESTPDWAAGRPTGLQVVDAALNSLPDHRVPGVG</sequence>
<organism evidence="1 2">
    <name type="scientific">Iamia majanohamensis</name>
    <dbReference type="NCBI Taxonomy" id="467976"/>
    <lineage>
        <taxon>Bacteria</taxon>
        <taxon>Bacillati</taxon>
        <taxon>Actinomycetota</taxon>
        <taxon>Acidimicrobiia</taxon>
        <taxon>Acidimicrobiales</taxon>
        <taxon>Iamiaceae</taxon>
        <taxon>Iamia</taxon>
    </lineage>
</organism>
<dbReference type="KEGG" id="ima:PO878_03960"/>
<name>A0AAE9YB49_9ACTN</name>
<reference evidence="1" key="1">
    <citation type="submission" date="2023-01" db="EMBL/GenBank/DDBJ databases">
        <title>The diversity of Class Acidimicrobiia in South China Sea sediment environments and the proposal of Iamia marina sp. nov., a novel species of the genus Iamia.</title>
        <authorList>
            <person name="He Y."/>
            <person name="Tian X."/>
        </authorList>
    </citation>
    <scope>NUCLEOTIDE SEQUENCE</scope>
    <source>
        <strain evidence="1">DSM 19957</strain>
    </source>
</reference>
<dbReference type="Proteomes" id="UP001216390">
    <property type="component" value="Chromosome"/>
</dbReference>
<accession>A0AAE9YB49</accession>
<dbReference type="RefSeq" id="WP_272737396.1">
    <property type="nucleotide sequence ID" value="NZ_CP116942.1"/>
</dbReference>
<keyword evidence="2" id="KW-1185">Reference proteome</keyword>